<proteinExistence type="predicted"/>
<organism evidence="5 6">
    <name type="scientific">Aplosporella prunicola CBS 121167</name>
    <dbReference type="NCBI Taxonomy" id="1176127"/>
    <lineage>
        <taxon>Eukaryota</taxon>
        <taxon>Fungi</taxon>
        <taxon>Dikarya</taxon>
        <taxon>Ascomycota</taxon>
        <taxon>Pezizomycotina</taxon>
        <taxon>Dothideomycetes</taxon>
        <taxon>Dothideomycetes incertae sedis</taxon>
        <taxon>Botryosphaeriales</taxon>
        <taxon>Aplosporellaceae</taxon>
        <taxon>Aplosporella</taxon>
    </lineage>
</organism>
<accession>A0A6A6BP66</accession>
<dbReference type="AlphaFoldDB" id="A0A6A6BP66"/>
<evidence type="ECO:0000256" key="2">
    <source>
        <dbReference type="SAM" id="MobiDB-lite"/>
    </source>
</evidence>
<feature type="domain" description="RlpA-like protein double-psi beta-barrel" evidence="4">
    <location>
        <begin position="163"/>
        <end position="212"/>
    </location>
</feature>
<dbReference type="InterPro" id="IPR051477">
    <property type="entry name" value="Expansin_CellWall"/>
</dbReference>
<dbReference type="Gene3D" id="2.40.40.10">
    <property type="entry name" value="RlpA-like domain"/>
    <property type="match status" value="1"/>
</dbReference>
<keyword evidence="3" id="KW-1133">Transmembrane helix</keyword>
<dbReference type="PANTHER" id="PTHR31836">
    <property type="match status" value="1"/>
</dbReference>
<sequence length="224" mass="23203">MAAPPTPAVPKTQLPDWEIPANGATAHKPGLSAKLRALLPAPAHNHHQRYSCTNLRTNRRAQLLLGAGALLVLVGLVVGLAVGLTVGRNSRHAQNLPLPTSSTPHTGDLTYYGPGLGACGIDSSDKDLIVSISQQVFDAAGANAGVGGNPNANPLCNRKIRARRYHEGLHANRSVDLTVVDRCVGCAATDIDVSPGAFDELAPRESGRVAVVWAWLGAGAGAGE</sequence>
<dbReference type="CDD" id="cd22191">
    <property type="entry name" value="DPBB_RlpA_EXP_N-like"/>
    <property type="match status" value="1"/>
</dbReference>
<dbReference type="PANTHER" id="PTHR31836:SF28">
    <property type="entry name" value="SRCR DOMAIN-CONTAINING PROTEIN-RELATED"/>
    <property type="match status" value="1"/>
</dbReference>
<feature type="transmembrane region" description="Helical" evidence="3">
    <location>
        <begin position="63"/>
        <end position="86"/>
    </location>
</feature>
<evidence type="ECO:0000256" key="3">
    <source>
        <dbReference type="SAM" id="Phobius"/>
    </source>
</evidence>
<keyword evidence="6" id="KW-1185">Reference proteome</keyword>
<dbReference type="EMBL" id="ML995478">
    <property type="protein sequence ID" value="KAF2145233.1"/>
    <property type="molecule type" value="Genomic_DNA"/>
</dbReference>
<dbReference type="InterPro" id="IPR036908">
    <property type="entry name" value="RlpA-like_sf"/>
</dbReference>
<reference evidence="5" key="1">
    <citation type="journal article" date="2020" name="Stud. Mycol.">
        <title>101 Dothideomycetes genomes: a test case for predicting lifestyles and emergence of pathogens.</title>
        <authorList>
            <person name="Haridas S."/>
            <person name="Albert R."/>
            <person name="Binder M."/>
            <person name="Bloem J."/>
            <person name="Labutti K."/>
            <person name="Salamov A."/>
            <person name="Andreopoulos B."/>
            <person name="Baker S."/>
            <person name="Barry K."/>
            <person name="Bills G."/>
            <person name="Bluhm B."/>
            <person name="Cannon C."/>
            <person name="Castanera R."/>
            <person name="Culley D."/>
            <person name="Daum C."/>
            <person name="Ezra D."/>
            <person name="Gonzalez J."/>
            <person name="Henrissat B."/>
            <person name="Kuo A."/>
            <person name="Liang C."/>
            <person name="Lipzen A."/>
            <person name="Lutzoni F."/>
            <person name="Magnuson J."/>
            <person name="Mondo S."/>
            <person name="Nolan M."/>
            <person name="Ohm R."/>
            <person name="Pangilinan J."/>
            <person name="Park H.-J."/>
            <person name="Ramirez L."/>
            <person name="Alfaro M."/>
            <person name="Sun H."/>
            <person name="Tritt A."/>
            <person name="Yoshinaga Y."/>
            <person name="Zwiers L.-H."/>
            <person name="Turgeon B."/>
            <person name="Goodwin S."/>
            <person name="Spatafora J."/>
            <person name="Crous P."/>
            <person name="Grigoriev I."/>
        </authorList>
    </citation>
    <scope>NUCLEOTIDE SEQUENCE</scope>
    <source>
        <strain evidence="5">CBS 121167</strain>
    </source>
</reference>
<feature type="region of interest" description="Disordered" evidence="2">
    <location>
        <begin position="1"/>
        <end position="23"/>
    </location>
</feature>
<dbReference type="GeneID" id="54297471"/>
<evidence type="ECO:0000259" key="4">
    <source>
        <dbReference type="Pfam" id="PF03330"/>
    </source>
</evidence>
<keyword evidence="1" id="KW-0732">Signal</keyword>
<dbReference type="Pfam" id="PF03330">
    <property type="entry name" value="DPBB_1"/>
    <property type="match status" value="1"/>
</dbReference>
<name>A0A6A6BP66_9PEZI</name>
<dbReference type="OrthoDB" id="623670at2759"/>
<keyword evidence="3" id="KW-0472">Membrane</keyword>
<protein>
    <recommendedName>
        <fullName evidence="4">RlpA-like protein double-psi beta-barrel domain-containing protein</fullName>
    </recommendedName>
</protein>
<evidence type="ECO:0000313" key="6">
    <source>
        <dbReference type="Proteomes" id="UP000799438"/>
    </source>
</evidence>
<dbReference type="SUPFAM" id="SSF50685">
    <property type="entry name" value="Barwin-like endoglucanases"/>
    <property type="match status" value="1"/>
</dbReference>
<evidence type="ECO:0000256" key="1">
    <source>
        <dbReference type="ARBA" id="ARBA00022729"/>
    </source>
</evidence>
<gene>
    <name evidence="5" type="ORF">K452DRAFT_284630</name>
</gene>
<keyword evidence="3" id="KW-0812">Transmembrane</keyword>
<dbReference type="InterPro" id="IPR009009">
    <property type="entry name" value="RlpA-like_DPBB"/>
</dbReference>
<dbReference type="Proteomes" id="UP000799438">
    <property type="component" value="Unassembled WGS sequence"/>
</dbReference>
<evidence type="ECO:0000313" key="5">
    <source>
        <dbReference type="EMBL" id="KAF2145233.1"/>
    </source>
</evidence>
<dbReference type="RefSeq" id="XP_033400945.1">
    <property type="nucleotide sequence ID" value="XM_033539975.1"/>
</dbReference>